<reference evidence="2" key="1">
    <citation type="submission" date="2015-07" db="EMBL/GenBank/DDBJ databases">
        <title>Transcriptome Assembly of Anthurium amnicola.</title>
        <authorList>
            <person name="Suzuki J."/>
        </authorList>
    </citation>
    <scope>NUCLEOTIDE SEQUENCE</scope>
</reference>
<proteinExistence type="predicted"/>
<protein>
    <submittedName>
        <fullName evidence="2">Interferon-induced protein 44</fullName>
    </submittedName>
</protein>
<evidence type="ECO:0000259" key="1">
    <source>
        <dbReference type="PROSITE" id="PS51886"/>
    </source>
</evidence>
<dbReference type="EMBL" id="GDJX01015734">
    <property type="protein sequence ID" value="JAT52202.1"/>
    <property type="molecule type" value="Transcribed_RNA"/>
</dbReference>
<gene>
    <name evidence="2" type="primary">Ifi44_0</name>
    <name evidence="2" type="ORF">g.13786</name>
</gene>
<sequence length="244" mass="26530">MALATKPILPKLGNSLFNPFDWNRGSRKAEQRRQHKYHEIDLPFPQSLVAKTFLEGGSGASDMNHDMAGRELKCCYRASIDGFTATSFHSNCDFKGPCVIVGYTNKTFKFGGFNPEGYRSTDDYCDTFDAFLFYWDETSEDNNGDPIILPKVGGSGAALFDYARGGPQFGADGLLIGPPLAPVMGVFTGPDASSGVGDLKQAKSRLGLSYAKRPDGKGSLFGEESRATLVEVQVFCNPQIASMY</sequence>
<feature type="domain" description="TLDc" evidence="1">
    <location>
        <begin position="47"/>
        <end position="244"/>
    </location>
</feature>
<dbReference type="PROSITE" id="PS51886">
    <property type="entry name" value="TLDC"/>
    <property type="match status" value="1"/>
</dbReference>
<dbReference type="InterPro" id="IPR006571">
    <property type="entry name" value="TLDc_dom"/>
</dbReference>
<dbReference type="Pfam" id="PF07534">
    <property type="entry name" value="TLD"/>
    <property type="match status" value="1"/>
</dbReference>
<evidence type="ECO:0000313" key="2">
    <source>
        <dbReference type="EMBL" id="JAT52202.1"/>
    </source>
</evidence>
<dbReference type="AlphaFoldDB" id="A0A1D1YC43"/>
<accession>A0A1D1YC43</accession>
<organism evidence="2">
    <name type="scientific">Anthurium amnicola</name>
    <dbReference type="NCBI Taxonomy" id="1678845"/>
    <lineage>
        <taxon>Eukaryota</taxon>
        <taxon>Viridiplantae</taxon>
        <taxon>Streptophyta</taxon>
        <taxon>Embryophyta</taxon>
        <taxon>Tracheophyta</taxon>
        <taxon>Spermatophyta</taxon>
        <taxon>Magnoliopsida</taxon>
        <taxon>Liliopsida</taxon>
        <taxon>Araceae</taxon>
        <taxon>Pothoideae</taxon>
        <taxon>Potheae</taxon>
        <taxon>Anthurium</taxon>
    </lineage>
</organism>
<name>A0A1D1YC43_9ARAE</name>